<keyword evidence="1" id="KW-0472">Membrane</keyword>
<accession>A0A5P1FT82</accession>
<protein>
    <recommendedName>
        <fullName evidence="4">Membrane protein YjcL</fullName>
    </recommendedName>
</protein>
<feature type="transmembrane region" description="Helical" evidence="1">
    <location>
        <begin position="354"/>
        <end position="373"/>
    </location>
</feature>
<sequence>MVMVLLSSQPSLYLHPLAGRSRVHPPISPNRRFFSLPSPIITILPPKKCSITTATVTGSWFTAPLISPSDHWGTWTAIIATAAFGIWSEKTKIGGAVSGAVVSILLGLTASNIGIIASEAPAYGVVMEYLLPLAIPLLLFNADLRKVIRSTGTLLLAFLLGSVGTIIGTILAYLLVPMRSLGQDSWKIAAALMSSYIGGSVNYVAVSEALGLSRSVLAAGLAVDNVLTAVYFTSLFMLASKIPSETSLPPVDNMEDSGDQVGDKLPVFKSATAIALSFTICKAALIITKKIGFQGGTLPCITAIIVLLATTFPAQCAILAPAGEAIALILLQVFFSVVGANGSISNVIKTSPSIFTFAFIQLATHLAVILGIGKLLKFDRKLLLIASNANVGGPTTACGMASTKGWSSLTVPAILAGIFGISMATFLGIGFGLFILRHM</sequence>
<proteinExistence type="predicted"/>
<evidence type="ECO:0000256" key="1">
    <source>
        <dbReference type="SAM" id="Phobius"/>
    </source>
</evidence>
<feature type="transmembrane region" description="Helical" evidence="1">
    <location>
        <begin position="154"/>
        <end position="176"/>
    </location>
</feature>
<dbReference type="OMA" id="MFWLVPF"/>
<evidence type="ECO:0000313" key="3">
    <source>
        <dbReference type="Proteomes" id="UP000243459"/>
    </source>
</evidence>
<dbReference type="EMBL" id="CM007381">
    <property type="protein sequence ID" value="ONK80219.1"/>
    <property type="molecule type" value="Genomic_DNA"/>
</dbReference>
<dbReference type="AlphaFoldDB" id="A0A5P1FT82"/>
<feature type="transmembrane region" description="Helical" evidence="1">
    <location>
        <begin position="326"/>
        <end position="347"/>
    </location>
</feature>
<dbReference type="Pfam" id="PF05684">
    <property type="entry name" value="DUF819"/>
    <property type="match status" value="1"/>
</dbReference>
<feature type="transmembrane region" description="Helical" evidence="1">
    <location>
        <begin position="72"/>
        <end position="88"/>
    </location>
</feature>
<dbReference type="Gramene" id="ONK80219">
    <property type="protein sequence ID" value="ONK80219"/>
    <property type="gene ID" value="A4U43_C01F15240"/>
</dbReference>
<feature type="transmembrane region" description="Helical" evidence="1">
    <location>
        <begin position="413"/>
        <end position="436"/>
    </location>
</feature>
<feature type="transmembrane region" description="Helical" evidence="1">
    <location>
        <begin position="217"/>
        <end position="239"/>
    </location>
</feature>
<evidence type="ECO:0008006" key="4">
    <source>
        <dbReference type="Google" id="ProtNLM"/>
    </source>
</evidence>
<dbReference type="PANTHER" id="PTHR34289:SF3">
    <property type="entry name" value="PROTEIN, PUTATIVE (DUF819)-RELATED"/>
    <property type="match status" value="1"/>
</dbReference>
<reference evidence="3" key="1">
    <citation type="journal article" date="2017" name="Nat. Commun.">
        <title>The asparagus genome sheds light on the origin and evolution of a young Y chromosome.</title>
        <authorList>
            <person name="Harkess A."/>
            <person name="Zhou J."/>
            <person name="Xu C."/>
            <person name="Bowers J.E."/>
            <person name="Van der Hulst R."/>
            <person name="Ayyampalayam S."/>
            <person name="Mercati F."/>
            <person name="Riccardi P."/>
            <person name="McKain M.R."/>
            <person name="Kakrana A."/>
            <person name="Tang H."/>
            <person name="Ray J."/>
            <person name="Groenendijk J."/>
            <person name="Arikit S."/>
            <person name="Mathioni S.M."/>
            <person name="Nakano M."/>
            <person name="Shan H."/>
            <person name="Telgmann-Rauber A."/>
            <person name="Kanno A."/>
            <person name="Yue Z."/>
            <person name="Chen H."/>
            <person name="Li W."/>
            <person name="Chen Y."/>
            <person name="Xu X."/>
            <person name="Zhang Y."/>
            <person name="Luo S."/>
            <person name="Chen H."/>
            <person name="Gao J."/>
            <person name="Mao Z."/>
            <person name="Pires J.C."/>
            <person name="Luo M."/>
            <person name="Kudrna D."/>
            <person name="Wing R.A."/>
            <person name="Meyers B.C."/>
            <person name="Yi K."/>
            <person name="Kong H."/>
            <person name="Lavrijsen P."/>
            <person name="Sunseri F."/>
            <person name="Falavigna A."/>
            <person name="Ye Y."/>
            <person name="Leebens-Mack J.H."/>
            <person name="Chen G."/>
        </authorList>
    </citation>
    <scope>NUCLEOTIDE SEQUENCE [LARGE SCALE GENOMIC DNA]</scope>
    <source>
        <strain evidence="3">cv. DH0086</strain>
    </source>
</reference>
<name>A0A5P1FT82_ASPOF</name>
<gene>
    <name evidence="2" type="ORF">A4U43_C01F15240</name>
</gene>
<keyword evidence="3" id="KW-1185">Reference proteome</keyword>
<dbReference type="InterPro" id="IPR008537">
    <property type="entry name" value="DUF819"/>
</dbReference>
<feature type="transmembrane region" description="Helical" evidence="1">
    <location>
        <begin position="300"/>
        <end position="320"/>
    </location>
</feature>
<keyword evidence="1" id="KW-1133">Transmembrane helix</keyword>
<organism evidence="2 3">
    <name type="scientific">Asparagus officinalis</name>
    <name type="common">Garden asparagus</name>
    <dbReference type="NCBI Taxonomy" id="4686"/>
    <lineage>
        <taxon>Eukaryota</taxon>
        <taxon>Viridiplantae</taxon>
        <taxon>Streptophyta</taxon>
        <taxon>Embryophyta</taxon>
        <taxon>Tracheophyta</taxon>
        <taxon>Spermatophyta</taxon>
        <taxon>Magnoliopsida</taxon>
        <taxon>Liliopsida</taxon>
        <taxon>Asparagales</taxon>
        <taxon>Asparagaceae</taxon>
        <taxon>Asparagoideae</taxon>
        <taxon>Asparagus</taxon>
    </lineage>
</organism>
<feature type="transmembrane region" description="Helical" evidence="1">
    <location>
        <begin position="95"/>
        <end position="116"/>
    </location>
</feature>
<dbReference type="Proteomes" id="UP000243459">
    <property type="component" value="Chromosome 1"/>
</dbReference>
<evidence type="ECO:0000313" key="2">
    <source>
        <dbReference type="EMBL" id="ONK80219.1"/>
    </source>
</evidence>
<feature type="transmembrane region" description="Helical" evidence="1">
    <location>
        <begin position="122"/>
        <end position="142"/>
    </location>
</feature>
<keyword evidence="1" id="KW-0812">Transmembrane</keyword>
<dbReference type="PANTHER" id="PTHR34289">
    <property type="entry name" value="PROTEIN, PUTATIVE (DUF819)-RELATED"/>
    <property type="match status" value="1"/>
</dbReference>